<dbReference type="InterPro" id="IPR038765">
    <property type="entry name" value="Papain-like_cys_pep_sf"/>
</dbReference>
<keyword evidence="1" id="KW-0472">Membrane</keyword>
<gene>
    <name evidence="3" type="ORF">EJP82_11675</name>
</gene>
<feature type="transmembrane region" description="Helical" evidence="1">
    <location>
        <begin position="196"/>
        <end position="216"/>
    </location>
</feature>
<dbReference type="Pfam" id="PF01841">
    <property type="entry name" value="Transglut_core"/>
    <property type="match status" value="1"/>
</dbReference>
<feature type="transmembrane region" description="Helical" evidence="1">
    <location>
        <begin position="104"/>
        <end position="123"/>
    </location>
</feature>
<accession>A0A433Y9C1</accession>
<dbReference type="Gene3D" id="3.10.620.30">
    <property type="match status" value="1"/>
</dbReference>
<keyword evidence="4" id="KW-1185">Reference proteome</keyword>
<feature type="transmembrane region" description="Helical" evidence="1">
    <location>
        <begin position="35"/>
        <end position="54"/>
    </location>
</feature>
<dbReference type="SUPFAM" id="SSF54001">
    <property type="entry name" value="Cysteine proteinases"/>
    <property type="match status" value="1"/>
</dbReference>
<proteinExistence type="predicted"/>
<dbReference type="EMBL" id="RZNY01000008">
    <property type="protein sequence ID" value="RUT46503.1"/>
    <property type="molecule type" value="Genomic_DNA"/>
</dbReference>
<reference evidence="3 4" key="1">
    <citation type="submission" date="2018-12" db="EMBL/GenBank/DDBJ databases">
        <authorList>
            <person name="Sun L."/>
            <person name="Chen Z."/>
        </authorList>
    </citation>
    <scope>NUCLEOTIDE SEQUENCE [LARGE SCALE GENOMIC DNA]</scope>
    <source>
        <strain evidence="3 4">DSM 15890</strain>
    </source>
</reference>
<dbReference type="InterPro" id="IPR025403">
    <property type="entry name" value="TgpA-like_C"/>
</dbReference>
<dbReference type="PANTHER" id="PTHR42736">
    <property type="entry name" value="PROTEIN-GLUTAMINE GAMMA-GLUTAMYLTRANSFERASE"/>
    <property type="match status" value="1"/>
</dbReference>
<evidence type="ECO:0000259" key="2">
    <source>
        <dbReference type="SMART" id="SM00460"/>
    </source>
</evidence>
<dbReference type="InterPro" id="IPR021878">
    <property type="entry name" value="TgpA_N"/>
</dbReference>
<feature type="transmembrane region" description="Helical" evidence="1">
    <location>
        <begin position="66"/>
        <end position="84"/>
    </location>
</feature>
<dbReference type="InterPro" id="IPR002931">
    <property type="entry name" value="Transglutaminase-like"/>
</dbReference>
<keyword evidence="1" id="KW-0812">Transmembrane</keyword>
<dbReference type="RefSeq" id="WP_127192236.1">
    <property type="nucleotide sequence ID" value="NZ_RZNY01000008.1"/>
</dbReference>
<dbReference type="Pfam" id="PF13559">
    <property type="entry name" value="DUF4129"/>
    <property type="match status" value="1"/>
</dbReference>
<dbReference type="Pfam" id="PF11992">
    <property type="entry name" value="TgpA_N"/>
    <property type="match status" value="1"/>
</dbReference>
<dbReference type="AlphaFoldDB" id="A0A433Y9C1"/>
<feature type="domain" description="Transglutaminase-like" evidence="2">
    <location>
        <begin position="502"/>
        <end position="587"/>
    </location>
</feature>
<feature type="transmembrane region" description="Helical" evidence="1">
    <location>
        <begin position="632"/>
        <end position="657"/>
    </location>
</feature>
<dbReference type="Proteomes" id="UP000279446">
    <property type="component" value="Unassembled WGS sequence"/>
</dbReference>
<evidence type="ECO:0000313" key="3">
    <source>
        <dbReference type="EMBL" id="RUT46503.1"/>
    </source>
</evidence>
<keyword evidence="1" id="KW-1133">Transmembrane helix</keyword>
<feature type="transmembrane region" description="Helical" evidence="1">
    <location>
        <begin position="12"/>
        <end position="29"/>
    </location>
</feature>
<comment type="caution">
    <text evidence="3">The sequence shown here is derived from an EMBL/GenBank/DDBJ whole genome shotgun (WGS) entry which is preliminary data.</text>
</comment>
<dbReference type="OrthoDB" id="9804872at2"/>
<evidence type="ECO:0000256" key="1">
    <source>
        <dbReference type="SAM" id="Phobius"/>
    </source>
</evidence>
<organism evidence="3 4">
    <name type="scientific">Paenibacillus anaericanus</name>
    <dbReference type="NCBI Taxonomy" id="170367"/>
    <lineage>
        <taxon>Bacteria</taxon>
        <taxon>Bacillati</taxon>
        <taxon>Bacillota</taxon>
        <taxon>Bacilli</taxon>
        <taxon>Bacillales</taxon>
        <taxon>Paenibacillaceae</taxon>
        <taxon>Paenibacillus</taxon>
    </lineage>
</organism>
<dbReference type="InterPro" id="IPR052901">
    <property type="entry name" value="Bact_TGase-like"/>
</dbReference>
<dbReference type="SMART" id="SM00460">
    <property type="entry name" value="TGc"/>
    <property type="match status" value="1"/>
</dbReference>
<dbReference type="PANTHER" id="PTHR42736:SF1">
    <property type="entry name" value="PROTEIN-GLUTAMINE GAMMA-GLUTAMYLTRANSFERASE"/>
    <property type="match status" value="1"/>
</dbReference>
<evidence type="ECO:0000313" key="4">
    <source>
        <dbReference type="Proteomes" id="UP000279446"/>
    </source>
</evidence>
<sequence length="757" mass="86830">MYKQDVLRNVLWYRVISMLWLMVIAMQWIQYSEPIWLEQTSTLVIVTLIVISLIEIPVPLKPPWRWIIKSIALIAVWRIVLTYYDVYVPQGPLFPDQFLGMAQQFTPYIWFSLFAWALFEILLRLLHDRVRILIFLGFNLVAFAILDSFTSTYLWENVAWTVFAGLGWLLSLHFVQFQLTYPQGWKRLLEYPLEMVISIVIIFACIQLIGISMPVVSPILTDPYTAWIKADKRSGGEVGLVASSDSTAFSNTITTEDTVSGYSRDDAKLGDGFEFSYNTVMTVDSPVRSYWRGETRRNYTGKGWSDLTVEARDLEHYAPGGILTNGSSGKLETQTVEQTFTMQTDYKYPVIFGSYAIQSVELIDDSEDTKDVGYEVVNLPVNLFWANRESEIHLDTEINENSLIGYPKKYKVVSQVPIIPIAELRSASYESLYSNSTEKDYLQIPSGFPQRVVDLAEEITDVASTPYLKMELLQEYLRENYEYTNEPDVSLKKSKDFVDGFLFEVKEGYCDYYSTAMVMMARSLGVPARWVKGYSSGSLPDYEQMQHLPWQIQQSMGGEYRVTDANAHSWAELYFGEYGWIPFEATSGYSASILTTKDDSEETLAEVLLEEAGKNKQKSGFLSYLGPGIQKAIIAVVAAGILLLGIYRFHAALYFGFLRLRMGRSLTWGDKIIFETQRIMKKLRGRGWSRADHETMRESFQRWTLEQPQLSEPLNLLLLRFEKANYSPDAVTLEEWRSVQNLTRQILKGSSNAVRRT</sequence>
<protein>
    <submittedName>
        <fullName evidence="3">DUF4129 domain-containing protein</fullName>
    </submittedName>
</protein>
<feature type="transmembrane region" description="Helical" evidence="1">
    <location>
        <begin position="130"/>
        <end position="146"/>
    </location>
</feature>
<name>A0A433Y9C1_9BACL</name>
<feature type="transmembrane region" description="Helical" evidence="1">
    <location>
        <begin position="158"/>
        <end position="175"/>
    </location>
</feature>